<feature type="transmembrane region" description="Helical" evidence="3">
    <location>
        <begin position="124"/>
        <end position="151"/>
    </location>
</feature>
<reference evidence="5" key="3">
    <citation type="submission" date="2024-03" db="EMBL/GenBank/DDBJ databases">
        <title>The Genome Sequence of Enterococcus sp. DIV0242b.</title>
        <authorList>
            <consortium name="The Broad Institute Genomics Platform"/>
            <consortium name="The Broad Institute Microbial Omics Core"/>
            <consortium name="The Broad Institute Genomic Center for Infectious Diseases"/>
            <person name="Earl A."/>
            <person name="Manson A."/>
            <person name="Gilmore M."/>
            <person name="Schwartman J."/>
            <person name="Shea T."/>
            <person name="Abouelleil A."/>
            <person name="Cao P."/>
            <person name="Chapman S."/>
            <person name="Cusick C."/>
            <person name="Young S."/>
            <person name="Neafsey D."/>
            <person name="Nusbaum C."/>
            <person name="Birren B."/>
        </authorList>
    </citation>
    <scope>NUCLEOTIDE SEQUENCE</scope>
    <source>
        <strain evidence="5">9E7_DIV0242</strain>
    </source>
</reference>
<dbReference type="GO" id="GO:0016020">
    <property type="term" value="C:membrane"/>
    <property type="evidence" value="ECO:0007669"/>
    <property type="project" value="InterPro"/>
</dbReference>
<dbReference type="InterPro" id="IPR043130">
    <property type="entry name" value="CDP-OH_PTrfase_TM_dom"/>
</dbReference>
<dbReference type="EMBL" id="CP147247">
    <property type="protein sequence ID" value="WYJ88783.1"/>
    <property type="molecule type" value="Genomic_DNA"/>
</dbReference>
<protein>
    <recommendedName>
        <fullName evidence="7">CDP-alcohol phosphatidyltransferase</fullName>
    </recommendedName>
</protein>
<comment type="similarity">
    <text evidence="2">Belongs to the CDP-alcohol phosphatidyltransferase class-I family.</text>
</comment>
<dbReference type="AlphaFoldDB" id="A0A242KC25"/>
<dbReference type="Pfam" id="PF01066">
    <property type="entry name" value="CDP-OH_P_transf"/>
    <property type="match status" value="1"/>
</dbReference>
<evidence type="ECO:0000313" key="6">
    <source>
        <dbReference type="Proteomes" id="UP000195141"/>
    </source>
</evidence>
<evidence type="ECO:0000313" key="4">
    <source>
        <dbReference type="EMBL" id="OTP18724.1"/>
    </source>
</evidence>
<sequence length="176" mass="19812">MKQAANIVTGLRLLLTLLLLFTEPLSFIFFSLYLSCGISDMLDGYIARKTNTASSTGAILDSIADSLFLLVTAIKLLPVLHLPTWLLCWTLFVLAIRLLSYLVGFVKYRQFVSLHTYLNKLTGLLLFLSPLLYLFLSINILGIILVILAVASACEECWITFISKTVDRDRKSLFFH</sequence>
<dbReference type="Gene3D" id="1.20.120.1760">
    <property type="match status" value="1"/>
</dbReference>
<dbReference type="OrthoDB" id="9796672at2"/>
<dbReference type="InterPro" id="IPR000462">
    <property type="entry name" value="CDP-OH_P_trans"/>
</dbReference>
<feature type="transmembrane region" description="Helical" evidence="3">
    <location>
        <begin position="84"/>
        <end position="103"/>
    </location>
</feature>
<evidence type="ECO:0000256" key="2">
    <source>
        <dbReference type="RuleBase" id="RU003750"/>
    </source>
</evidence>
<dbReference type="PROSITE" id="PS00379">
    <property type="entry name" value="CDP_ALCOHOL_P_TRANSF"/>
    <property type="match status" value="1"/>
</dbReference>
<dbReference type="InterPro" id="IPR048254">
    <property type="entry name" value="CDP_ALCOHOL_P_TRANSF_CS"/>
</dbReference>
<reference evidence="4" key="1">
    <citation type="submission" date="2017-05" db="EMBL/GenBank/DDBJ databases">
        <title>The Genome Sequence of Enterococcus sp. 9E7_DIV0242.</title>
        <authorList>
            <consortium name="The Broad Institute Genomics Platform"/>
            <consortium name="The Broad Institute Genomic Center for Infectious Diseases"/>
            <person name="Earl A."/>
            <person name="Manson A."/>
            <person name="Schwartman J."/>
            <person name="Gilmore M."/>
            <person name="Abouelleil A."/>
            <person name="Cao P."/>
            <person name="Chapman S."/>
            <person name="Cusick C."/>
            <person name="Shea T."/>
            <person name="Young S."/>
            <person name="Neafsey D."/>
            <person name="Nusbaum C."/>
            <person name="Birren B."/>
        </authorList>
    </citation>
    <scope>NUCLEOTIDE SEQUENCE [LARGE SCALE GENOMIC DNA]</scope>
    <source>
        <strain evidence="4">9E7_DIV0242</strain>
    </source>
</reference>
<dbReference type="GO" id="GO:0008654">
    <property type="term" value="P:phospholipid biosynthetic process"/>
    <property type="evidence" value="ECO:0007669"/>
    <property type="project" value="InterPro"/>
</dbReference>
<keyword evidence="3" id="KW-1133">Transmembrane helix</keyword>
<organism evidence="4">
    <name type="scientific">Candidatus Enterococcus clewellii</name>
    <dbReference type="NCBI Taxonomy" id="1834193"/>
    <lineage>
        <taxon>Bacteria</taxon>
        <taxon>Bacillati</taxon>
        <taxon>Bacillota</taxon>
        <taxon>Bacilli</taxon>
        <taxon>Lactobacillales</taxon>
        <taxon>Enterococcaceae</taxon>
        <taxon>Enterococcus</taxon>
    </lineage>
</organism>
<accession>A0A242KC25</accession>
<evidence type="ECO:0000256" key="3">
    <source>
        <dbReference type="SAM" id="Phobius"/>
    </source>
</evidence>
<dbReference type="Proteomes" id="UP000195141">
    <property type="component" value="Chromosome"/>
</dbReference>
<name>A0A242KC25_9ENTE</name>
<reference evidence="5" key="2">
    <citation type="submission" date="2017-05" db="EMBL/GenBank/DDBJ databases">
        <authorList>
            <consortium name="The Broad Institute Genomics Platform"/>
            <consortium name="The Broad Institute Genomic Center for Infectious Diseases"/>
            <person name="Earl A."/>
            <person name="Manson A."/>
            <person name="Schwartman J."/>
            <person name="Gilmore M."/>
            <person name="Abouelleil A."/>
            <person name="Cao P."/>
            <person name="Chapman S."/>
            <person name="Cusick C."/>
            <person name="Shea T."/>
            <person name="Young S."/>
            <person name="Neafsey D."/>
            <person name="Nusbaum C."/>
            <person name="Birren B."/>
        </authorList>
    </citation>
    <scope>NUCLEOTIDE SEQUENCE</scope>
    <source>
        <strain evidence="5">9E7_DIV0242</strain>
    </source>
</reference>
<keyword evidence="1 2" id="KW-0808">Transferase</keyword>
<dbReference type="GO" id="GO:0016780">
    <property type="term" value="F:phosphotransferase activity, for other substituted phosphate groups"/>
    <property type="evidence" value="ECO:0007669"/>
    <property type="project" value="InterPro"/>
</dbReference>
<evidence type="ECO:0000313" key="5">
    <source>
        <dbReference type="EMBL" id="WYJ88783.1"/>
    </source>
</evidence>
<dbReference type="RefSeq" id="WP_086347682.1">
    <property type="nucleotide sequence ID" value="NZ_CP147247.1"/>
</dbReference>
<evidence type="ECO:0008006" key="7">
    <source>
        <dbReference type="Google" id="ProtNLM"/>
    </source>
</evidence>
<keyword evidence="6" id="KW-1185">Reference proteome</keyword>
<keyword evidence="3" id="KW-0812">Transmembrane</keyword>
<proteinExistence type="inferred from homology"/>
<feature type="transmembrane region" description="Helical" evidence="3">
    <location>
        <begin position="12"/>
        <end position="36"/>
    </location>
</feature>
<gene>
    <name evidence="5" type="ORF">A5888_000502</name>
    <name evidence="4" type="ORF">A5888_000538</name>
</gene>
<dbReference type="EMBL" id="NGMM01000001">
    <property type="protein sequence ID" value="OTP18724.1"/>
    <property type="molecule type" value="Genomic_DNA"/>
</dbReference>
<evidence type="ECO:0000256" key="1">
    <source>
        <dbReference type="ARBA" id="ARBA00022679"/>
    </source>
</evidence>
<keyword evidence="3" id="KW-0472">Membrane</keyword>